<dbReference type="InterPro" id="IPR051448">
    <property type="entry name" value="CdaR-like_regulators"/>
</dbReference>
<reference evidence="4 5" key="1">
    <citation type="submission" date="2024-05" db="EMBL/GenBank/DDBJ databases">
        <title>Microbispora sp.ZYX-F-249.</title>
        <authorList>
            <person name="Xie H."/>
        </authorList>
    </citation>
    <scope>NUCLEOTIDE SEQUENCE [LARGE SCALE GENOMIC DNA]</scope>
    <source>
        <strain evidence="4 5">ZYX-F-249</strain>
    </source>
</reference>
<dbReference type="PANTHER" id="PTHR33744:SF1">
    <property type="entry name" value="DNA-BINDING TRANSCRIPTIONAL ACTIVATOR ADER"/>
    <property type="match status" value="1"/>
</dbReference>
<name>A0ABV0AR13_9ACTN</name>
<dbReference type="Pfam" id="PF13556">
    <property type="entry name" value="HTH_30"/>
    <property type="match status" value="1"/>
</dbReference>
<dbReference type="Proteomes" id="UP001447516">
    <property type="component" value="Unassembled WGS sequence"/>
</dbReference>
<feature type="domain" description="PucR C-terminal helix-turn-helix" evidence="3">
    <location>
        <begin position="527"/>
        <end position="583"/>
    </location>
</feature>
<organism evidence="4 5">
    <name type="scientific">Microbispora maris</name>
    <dbReference type="NCBI Taxonomy" id="3144104"/>
    <lineage>
        <taxon>Bacteria</taxon>
        <taxon>Bacillati</taxon>
        <taxon>Actinomycetota</taxon>
        <taxon>Actinomycetes</taxon>
        <taxon>Streptosporangiales</taxon>
        <taxon>Streptosporangiaceae</taxon>
        <taxon>Microbispora</taxon>
    </lineage>
</organism>
<proteinExistence type="predicted"/>
<dbReference type="Pfam" id="PF07905">
    <property type="entry name" value="PucR"/>
    <property type="match status" value="1"/>
</dbReference>
<dbReference type="InterPro" id="IPR025736">
    <property type="entry name" value="PucR_C-HTH_dom"/>
</dbReference>
<evidence type="ECO:0000313" key="4">
    <source>
        <dbReference type="EMBL" id="MEN3537714.1"/>
    </source>
</evidence>
<gene>
    <name evidence="4" type="ORF">AAH991_21555</name>
</gene>
<dbReference type="InterPro" id="IPR042070">
    <property type="entry name" value="PucR_C-HTH_sf"/>
</dbReference>
<dbReference type="EMBL" id="JBDJAW010000017">
    <property type="protein sequence ID" value="MEN3537714.1"/>
    <property type="molecule type" value="Genomic_DNA"/>
</dbReference>
<sequence length="585" mass="61552">MAPTLRRITAIVPLHLAVLAGRSGLDRQVRWVAVSELEDPTPFLEGGELVLTTGMRLSAGDAVPYVSRLVARGVTGLGFGVGLSHEAVPPGFAEAAEAAGLPLVEVPRDTPFIAIGKAVSDLLAGEQYEEISRAFAAQGRLTRAALQREGPVAVVDRLAREIGGWALLLDPSGAVRHAADATGRRAGPAGPRGAAADWAGETARSLEPEITRLRNAPSLSSLALATPDEHVVVQPLGRRGFFAVGSPRPFAPIAHTVVNAAGSLLTLALEQGREQRSAAAHVRSAVLRLLLAGEARAAAETLSALGMRLPREPVTVLACDTPDPEALTEALSGAAPHSAGGRRPAAASAREAKGGPAAGTTSRVVPSCFTAHWEGLLVVLAPDSCADEVVALAARHGRVGVSAPGVEIAAAARTDNRAECRAESRMESRMESRTETPAEMRAESWEDRAPDRALRHALHHAINHAPDHSLDRALDQARRALVSASPVARFSELAGRGLLSLIDPAAAASFAAAILAPLREYGSRADLVESLRAYLASNGHWDAAAQRLGVHRHTLRYRMKRVSELLGRDLDDPAVRAELWIALCL</sequence>
<evidence type="ECO:0000256" key="1">
    <source>
        <dbReference type="SAM" id="MobiDB-lite"/>
    </source>
</evidence>
<dbReference type="RefSeq" id="WP_346227672.1">
    <property type="nucleotide sequence ID" value="NZ_JBDJAW010000017.1"/>
</dbReference>
<feature type="region of interest" description="Disordered" evidence="1">
    <location>
        <begin position="333"/>
        <end position="361"/>
    </location>
</feature>
<keyword evidence="5" id="KW-1185">Reference proteome</keyword>
<accession>A0ABV0AR13</accession>
<protein>
    <submittedName>
        <fullName evidence="4">PucR family transcriptional regulator</fullName>
    </submittedName>
</protein>
<evidence type="ECO:0000259" key="3">
    <source>
        <dbReference type="Pfam" id="PF13556"/>
    </source>
</evidence>
<dbReference type="InterPro" id="IPR009057">
    <property type="entry name" value="Homeodomain-like_sf"/>
</dbReference>
<evidence type="ECO:0000259" key="2">
    <source>
        <dbReference type="Pfam" id="PF07905"/>
    </source>
</evidence>
<feature type="region of interest" description="Disordered" evidence="1">
    <location>
        <begin position="422"/>
        <end position="443"/>
    </location>
</feature>
<dbReference type="PANTHER" id="PTHR33744">
    <property type="entry name" value="CARBOHYDRATE DIACID REGULATOR"/>
    <property type="match status" value="1"/>
</dbReference>
<feature type="domain" description="Purine catabolism PurC-like" evidence="2">
    <location>
        <begin position="16"/>
        <end position="122"/>
    </location>
</feature>
<dbReference type="InterPro" id="IPR012914">
    <property type="entry name" value="PucR_dom"/>
</dbReference>
<evidence type="ECO:0000313" key="5">
    <source>
        <dbReference type="Proteomes" id="UP001447516"/>
    </source>
</evidence>
<feature type="compositionally biased region" description="Low complexity" evidence="1">
    <location>
        <begin position="333"/>
        <end position="349"/>
    </location>
</feature>
<dbReference type="SUPFAM" id="SSF46689">
    <property type="entry name" value="Homeodomain-like"/>
    <property type="match status" value="1"/>
</dbReference>
<dbReference type="Gene3D" id="1.10.10.2840">
    <property type="entry name" value="PucR C-terminal helix-turn-helix domain"/>
    <property type="match status" value="1"/>
</dbReference>
<comment type="caution">
    <text evidence="4">The sequence shown here is derived from an EMBL/GenBank/DDBJ whole genome shotgun (WGS) entry which is preliminary data.</text>
</comment>